<evidence type="ECO:0000313" key="8">
    <source>
        <dbReference type="EMBL" id="KAA0189498.1"/>
    </source>
</evidence>
<dbReference type="PANTHER" id="PTHR10342:SF273">
    <property type="entry name" value="RE14504P"/>
    <property type="match status" value="1"/>
</dbReference>
<reference evidence="8" key="3">
    <citation type="submission" date="2019-06" db="EMBL/GenBank/DDBJ databases">
        <authorList>
            <person name="Poynton C."/>
            <person name="Hasenbein S."/>
            <person name="Benoit J.B."/>
            <person name="Sepulveda M.S."/>
            <person name="Poelchau M.F."/>
            <person name="Murali S.C."/>
            <person name="Chen S."/>
            <person name="Glastad K.M."/>
            <person name="Werren J.H."/>
            <person name="Vineis J.H."/>
            <person name="Bowen J.L."/>
            <person name="Friedrich M."/>
            <person name="Jones J."/>
            <person name="Robertson H.M."/>
            <person name="Feyereisen R."/>
            <person name="Mechler-Hickson A."/>
            <person name="Mathers N."/>
            <person name="Lee C.E."/>
            <person name="Colbourne J.K."/>
            <person name="Biales A."/>
            <person name="Johnston J.S."/>
            <person name="Wellborn G.A."/>
            <person name="Rosendale A.J."/>
            <person name="Cridge A.G."/>
            <person name="Munoz-Torres M.C."/>
            <person name="Bain P.A."/>
            <person name="Manny A.R."/>
            <person name="Major K.M."/>
            <person name="Lambert F.N."/>
            <person name="Vulpe C.D."/>
            <person name="Tuck P."/>
            <person name="Blalock B.J."/>
            <person name="Lin Y.-Y."/>
            <person name="Smith M.E."/>
            <person name="Ochoa-Acuna H."/>
            <person name="Chen M.-J.M."/>
            <person name="Childers C.P."/>
            <person name="Qu J."/>
            <person name="Dugan S."/>
            <person name="Lee S.L."/>
            <person name="Chao H."/>
            <person name="Dinh H."/>
            <person name="Han Y."/>
            <person name="Doddapaneni H."/>
            <person name="Worley K.C."/>
            <person name="Muzny D.M."/>
            <person name="Gibbs R.A."/>
            <person name="Richards S."/>
        </authorList>
    </citation>
    <scope>NUCLEOTIDE SEQUENCE</scope>
    <source>
        <strain evidence="8">HAZT.00-mixed</strain>
        <tissue evidence="8">Whole organism</tissue>
    </source>
</reference>
<dbReference type="OrthoDB" id="103349at2759"/>
<feature type="domain" description="Sulfatase N-terminal" evidence="7">
    <location>
        <begin position="13"/>
        <end position="72"/>
    </location>
</feature>
<comment type="cofactor">
    <cofactor evidence="1">
        <name>Ca(2+)</name>
        <dbReference type="ChEBI" id="CHEBI:29108"/>
    </cofactor>
</comment>
<dbReference type="Proteomes" id="UP000711488">
    <property type="component" value="Unassembled WGS sequence"/>
</dbReference>
<evidence type="ECO:0000259" key="7">
    <source>
        <dbReference type="Pfam" id="PF00884"/>
    </source>
</evidence>
<dbReference type="InterPro" id="IPR000917">
    <property type="entry name" value="Sulfatase_N"/>
</dbReference>
<protein>
    <recommendedName>
        <fullName evidence="7">Sulfatase N-terminal domain-containing protein</fullName>
    </recommendedName>
</protein>
<evidence type="ECO:0000256" key="2">
    <source>
        <dbReference type="ARBA" id="ARBA00008779"/>
    </source>
</evidence>
<dbReference type="InterPro" id="IPR047115">
    <property type="entry name" value="ARSB"/>
</dbReference>
<dbReference type="PROSITE" id="PS00149">
    <property type="entry name" value="SULFATASE_2"/>
    <property type="match status" value="1"/>
</dbReference>
<keyword evidence="4" id="KW-0378">Hydrolase</keyword>
<accession>A0A6A0GVC3</accession>
<keyword evidence="3" id="KW-0479">Metal-binding</keyword>
<evidence type="ECO:0000256" key="6">
    <source>
        <dbReference type="ARBA" id="ARBA00023180"/>
    </source>
</evidence>
<dbReference type="GO" id="GO:0046872">
    <property type="term" value="F:metal ion binding"/>
    <property type="evidence" value="ECO:0007669"/>
    <property type="project" value="UniProtKB-KW"/>
</dbReference>
<dbReference type="Pfam" id="PF00884">
    <property type="entry name" value="Sulfatase"/>
    <property type="match status" value="2"/>
</dbReference>
<dbReference type="PANTHER" id="PTHR10342">
    <property type="entry name" value="ARYLSULFATASE"/>
    <property type="match status" value="1"/>
</dbReference>
<dbReference type="InterPro" id="IPR017850">
    <property type="entry name" value="Alkaline_phosphatase_core_sf"/>
</dbReference>
<keyword evidence="6" id="KW-0325">Glycoprotein</keyword>
<dbReference type="AlphaFoldDB" id="A0A6A0GVC3"/>
<dbReference type="GO" id="GO:0008484">
    <property type="term" value="F:sulfuric ester hydrolase activity"/>
    <property type="evidence" value="ECO:0007669"/>
    <property type="project" value="InterPro"/>
</dbReference>
<reference evidence="8" key="1">
    <citation type="submission" date="2014-08" db="EMBL/GenBank/DDBJ databases">
        <authorList>
            <person name="Murali S."/>
            <person name="Richards S."/>
            <person name="Bandaranaike D."/>
            <person name="Bellair M."/>
            <person name="Blankenburg K."/>
            <person name="Chao H."/>
            <person name="Dinh H."/>
            <person name="Doddapaneni H."/>
            <person name="Dugan-Rocha S."/>
            <person name="Elkadiri S."/>
            <person name="Gnanaolivu R."/>
            <person name="Hughes D."/>
            <person name="Lee S."/>
            <person name="Li M."/>
            <person name="Ming W."/>
            <person name="Munidasa M."/>
            <person name="Muniz J."/>
            <person name="Nguyen L."/>
            <person name="Osuji N."/>
            <person name="Pu L.-L."/>
            <person name="Puazo M."/>
            <person name="Skinner E."/>
            <person name="Qu C."/>
            <person name="Quiroz J."/>
            <person name="Raj R."/>
            <person name="Weissenberger G."/>
            <person name="Xin Y."/>
            <person name="Zou X."/>
            <person name="Han Y."/>
            <person name="Worley K."/>
            <person name="Muzny D."/>
            <person name="Gibbs R."/>
        </authorList>
    </citation>
    <scope>NUCLEOTIDE SEQUENCE</scope>
    <source>
        <strain evidence="8">HAZT.00-mixed</strain>
        <tissue evidence="8">Whole organism</tissue>
    </source>
</reference>
<feature type="domain" description="Sulfatase N-terminal" evidence="7">
    <location>
        <begin position="86"/>
        <end position="286"/>
    </location>
</feature>
<keyword evidence="5" id="KW-0106">Calcium</keyword>
<dbReference type="SUPFAM" id="SSF53649">
    <property type="entry name" value="Alkaline phosphatase-like"/>
    <property type="match status" value="2"/>
</dbReference>
<evidence type="ECO:0000256" key="4">
    <source>
        <dbReference type="ARBA" id="ARBA00022801"/>
    </source>
</evidence>
<organism evidence="8">
    <name type="scientific">Hyalella azteca</name>
    <name type="common">Amphipod</name>
    <dbReference type="NCBI Taxonomy" id="294128"/>
    <lineage>
        <taxon>Eukaryota</taxon>
        <taxon>Metazoa</taxon>
        <taxon>Ecdysozoa</taxon>
        <taxon>Arthropoda</taxon>
        <taxon>Crustacea</taxon>
        <taxon>Multicrustacea</taxon>
        <taxon>Malacostraca</taxon>
        <taxon>Eumalacostraca</taxon>
        <taxon>Peracarida</taxon>
        <taxon>Amphipoda</taxon>
        <taxon>Senticaudata</taxon>
        <taxon>Talitrida</taxon>
        <taxon>Talitroidea</taxon>
        <taxon>Hyalellidae</taxon>
        <taxon>Hyalella</taxon>
    </lineage>
</organism>
<comment type="similarity">
    <text evidence="2">Belongs to the sulfatase family.</text>
</comment>
<dbReference type="InterPro" id="IPR024607">
    <property type="entry name" value="Sulfatase_CS"/>
</dbReference>
<sequence length="301" mass="34297">MQHDVIYEASPYGLPINLTLLPEWLGKLDYQTEAVGKWHLGLCNHSYLPSNRGFDHHYGYWAGHMDYYDHTVFMEHCPIKASSPYGLPLDMKILPQYMKDSGYITRAVGKWHLGFHHKEFTPTFRGFESHYGYWSNKIDYFNLTADEDGRMWGYDFRRDMNIDHDAYGIYATDLFTTEALSIISSHNTSRPLFLYLAHLAVHSANPYAPLQAPQAYVDRFSYIKDERRRKFAGMLTKLDESVGAVVTALRDRKMFDNTVIVFTSDNGGPAGGYNNNVASNWPLRGVRTDGGSWSGDGGSCS</sequence>
<comment type="caution">
    <text evidence="8">The sequence shown here is derived from an EMBL/GenBank/DDBJ whole genome shotgun (WGS) entry which is preliminary data.</text>
</comment>
<proteinExistence type="inferred from homology"/>
<evidence type="ECO:0000256" key="5">
    <source>
        <dbReference type="ARBA" id="ARBA00022837"/>
    </source>
</evidence>
<reference evidence="8" key="2">
    <citation type="journal article" date="2018" name="Environ. Sci. Technol.">
        <title>The Toxicogenome of Hyalella azteca: A Model for Sediment Ecotoxicology and Evolutionary Toxicology.</title>
        <authorList>
            <person name="Poynton H.C."/>
            <person name="Hasenbein S."/>
            <person name="Benoit J.B."/>
            <person name="Sepulveda M.S."/>
            <person name="Poelchau M.F."/>
            <person name="Hughes D.S.T."/>
            <person name="Murali S.C."/>
            <person name="Chen S."/>
            <person name="Glastad K.M."/>
            <person name="Goodisman M.A.D."/>
            <person name="Werren J.H."/>
            <person name="Vineis J.H."/>
            <person name="Bowen J.L."/>
            <person name="Friedrich M."/>
            <person name="Jones J."/>
            <person name="Robertson H.M."/>
            <person name="Feyereisen R."/>
            <person name="Mechler-Hickson A."/>
            <person name="Mathers N."/>
            <person name="Lee C.E."/>
            <person name="Colbourne J.K."/>
            <person name="Biales A."/>
            <person name="Johnston J.S."/>
            <person name="Wellborn G.A."/>
            <person name="Rosendale A.J."/>
            <person name="Cridge A.G."/>
            <person name="Munoz-Torres M.C."/>
            <person name="Bain P.A."/>
            <person name="Manny A.R."/>
            <person name="Major K.M."/>
            <person name="Lambert F.N."/>
            <person name="Vulpe C.D."/>
            <person name="Tuck P."/>
            <person name="Blalock B.J."/>
            <person name="Lin Y.Y."/>
            <person name="Smith M.E."/>
            <person name="Ochoa-Acuna H."/>
            <person name="Chen M.M."/>
            <person name="Childers C.P."/>
            <person name="Qu J."/>
            <person name="Dugan S."/>
            <person name="Lee S.L."/>
            <person name="Chao H."/>
            <person name="Dinh H."/>
            <person name="Han Y."/>
            <person name="Doddapaneni H."/>
            <person name="Worley K.C."/>
            <person name="Muzny D.M."/>
            <person name="Gibbs R.A."/>
            <person name="Richards S."/>
        </authorList>
    </citation>
    <scope>NUCLEOTIDE SEQUENCE</scope>
    <source>
        <strain evidence="8">HAZT.00-mixed</strain>
        <tissue evidence="8">Whole organism</tissue>
    </source>
</reference>
<dbReference type="EMBL" id="JQDR03013505">
    <property type="protein sequence ID" value="KAA0189498.1"/>
    <property type="molecule type" value="Genomic_DNA"/>
</dbReference>
<evidence type="ECO:0000256" key="3">
    <source>
        <dbReference type="ARBA" id="ARBA00022723"/>
    </source>
</evidence>
<name>A0A6A0GVC3_HYAAZ</name>
<gene>
    <name evidence="8" type="ORF">HAZT_HAZT005678</name>
</gene>
<feature type="non-terminal residue" evidence="8">
    <location>
        <position position="301"/>
    </location>
</feature>
<dbReference type="Gene3D" id="3.40.720.10">
    <property type="entry name" value="Alkaline Phosphatase, subunit A"/>
    <property type="match status" value="2"/>
</dbReference>
<evidence type="ECO:0000256" key="1">
    <source>
        <dbReference type="ARBA" id="ARBA00001913"/>
    </source>
</evidence>